<evidence type="ECO:0000313" key="2">
    <source>
        <dbReference type="Proteomes" id="UP000692954"/>
    </source>
</evidence>
<sequence length="74" mass="9050">MNNQLFQVKILYMMDSIPQKFNACIIKEISQPIFVHAFNVYYHYVHNVQMFGECLKYCLQRYCLRNQFLCQKLF</sequence>
<protein>
    <submittedName>
        <fullName evidence="1">Uncharacterized protein</fullName>
    </submittedName>
</protein>
<evidence type="ECO:0000313" key="1">
    <source>
        <dbReference type="EMBL" id="CAD8131017.1"/>
    </source>
</evidence>
<name>A0A8S1RUJ8_9CILI</name>
<gene>
    <name evidence="1" type="ORF">PSON_ATCC_30995.1.T3580009</name>
</gene>
<comment type="caution">
    <text evidence="1">The sequence shown here is derived from an EMBL/GenBank/DDBJ whole genome shotgun (WGS) entry which is preliminary data.</text>
</comment>
<dbReference type="Proteomes" id="UP000692954">
    <property type="component" value="Unassembled WGS sequence"/>
</dbReference>
<dbReference type="AlphaFoldDB" id="A0A8S1RUJ8"/>
<proteinExistence type="predicted"/>
<accession>A0A8S1RUJ8</accession>
<organism evidence="1 2">
    <name type="scientific">Paramecium sonneborni</name>
    <dbReference type="NCBI Taxonomy" id="65129"/>
    <lineage>
        <taxon>Eukaryota</taxon>
        <taxon>Sar</taxon>
        <taxon>Alveolata</taxon>
        <taxon>Ciliophora</taxon>
        <taxon>Intramacronucleata</taxon>
        <taxon>Oligohymenophorea</taxon>
        <taxon>Peniculida</taxon>
        <taxon>Parameciidae</taxon>
        <taxon>Paramecium</taxon>
    </lineage>
</organism>
<dbReference type="EMBL" id="CAJJDN010000358">
    <property type="protein sequence ID" value="CAD8131017.1"/>
    <property type="molecule type" value="Genomic_DNA"/>
</dbReference>
<reference evidence="1" key="1">
    <citation type="submission" date="2021-01" db="EMBL/GenBank/DDBJ databases">
        <authorList>
            <consortium name="Genoscope - CEA"/>
            <person name="William W."/>
        </authorList>
    </citation>
    <scope>NUCLEOTIDE SEQUENCE</scope>
</reference>
<keyword evidence="2" id="KW-1185">Reference proteome</keyword>